<keyword evidence="1" id="KW-0812">Transmembrane</keyword>
<feature type="transmembrane region" description="Helical" evidence="1">
    <location>
        <begin position="110"/>
        <end position="130"/>
    </location>
</feature>
<keyword evidence="1" id="KW-0472">Membrane</keyword>
<dbReference type="Proteomes" id="UP000051236">
    <property type="component" value="Unassembled WGS sequence"/>
</dbReference>
<proteinExistence type="predicted"/>
<dbReference type="OrthoDB" id="2290166at2"/>
<dbReference type="RefSeq" id="WP_035453229.1">
    <property type="nucleotide sequence ID" value="NZ_AZGA01000016.1"/>
</dbReference>
<keyword evidence="3" id="KW-1185">Reference proteome</keyword>
<sequence length="191" mass="20808">MKKWLAKASAADTRTALIIYYLVGLLNAYFVVFLFPPKLVQDVVQKATVSGGPSPENLIKITSAVSSIVGLVASLFVMVYLYFLLYYIVLSLTKTTAVKATNKLVKRGFYISYAISGIVSSLFMIVTTLINQETLVSKPIVIASSVITIVITYSLIYGFIKYLAKQPKQAIWVAGVGAALHVIYVIGAQVL</sequence>
<evidence type="ECO:0000256" key="1">
    <source>
        <dbReference type="SAM" id="Phobius"/>
    </source>
</evidence>
<accession>X0PF36</accession>
<dbReference type="EMBL" id="AZGA01000016">
    <property type="protein sequence ID" value="KRM35131.1"/>
    <property type="molecule type" value="Genomic_DNA"/>
</dbReference>
<evidence type="ECO:0000313" key="2">
    <source>
        <dbReference type="EMBL" id="KRM35131.1"/>
    </source>
</evidence>
<feature type="transmembrane region" description="Helical" evidence="1">
    <location>
        <begin position="16"/>
        <end position="35"/>
    </location>
</feature>
<evidence type="ECO:0000313" key="3">
    <source>
        <dbReference type="Proteomes" id="UP000051236"/>
    </source>
</evidence>
<protein>
    <recommendedName>
        <fullName evidence="4">Yip1 domain-containing protein</fullName>
    </recommendedName>
</protein>
<feature type="transmembrane region" description="Helical" evidence="1">
    <location>
        <begin position="142"/>
        <end position="163"/>
    </location>
</feature>
<dbReference type="AlphaFoldDB" id="X0PF36"/>
<evidence type="ECO:0008006" key="4">
    <source>
        <dbReference type="Google" id="ProtNLM"/>
    </source>
</evidence>
<feature type="transmembrane region" description="Helical" evidence="1">
    <location>
        <begin position="64"/>
        <end position="89"/>
    </location>
</feature>
<comment type="caution">
    <text evidence="2">The sequence shown here is derived from an EMBL/GenBank/DDBJ whole genome shotgun (WGS) entry which is preliminary data.</text>
</comment>
<reference evidence="2 3" key="1">
    <citation type="journal article" date="2015" name="Genome Announc.">
        <title>Expanding the biotechnology potential of lactobacilli through comparative genomics of 213 strains and associated genera.</title>
        <authorList>
            <person name="Sun Z."/>
            <person name="Harris H.M."/>
            <person name="McCann A."/>
            <person name="Guo C."/>
            <person name="Argimon S."/>
            <person name="Zhang W."/>
            <person name="Yang X."/>
            <person name="Jeffery I.B."/>
            <person name="Cooney J.C."/>
            <person name="Kagawa T.F."/>
            <person name="Liu W."/>
            <person name="Song Y."/>
            <person name="Salvetti E."/>
            <person name="Wrobel A."/>
            <person name="Rasinkangas P."/>
            <person name="Parkhill J."/>
            <person name="Rea M.C."/>
            <person name="O'Sullivan O."/>
            <person name="Ritari J."/>
            <person name="Douillard F.P."/>
            <person name="Paul Ross R."/>
            <person name="Yang R."/>
            <person name="Briner A.E."/>
            <person name="Felis G.E."/>
            <person name="de Vos W.M."/>
            <person name="Barrangou R."/>
            <person name="Klaenhammer T.R."/>
            <person name="Caufield P.W."/>
            <person name="Cui Y."/>
            <person name="Zhang H."/>
            <person name="O'Toole P.W."/>
        </authorList>
    </citation>
    <scope>NUCLEOTIDE SEQUENCE [LARGE SCALE GENOMIC DNA]</scope>
    <source>
        <strain evidence="2 3">DSM 18527</strain>
    </source>
</reference>
<dbReference type="STRING" id="1423734.FC83_GL001258"/>
<dbReference type="PATRIC" id="fig|1423734.3.peg.1271"/>
<name>X0PF36_9LACO</name>
<gene>
    <name evidence="2" type="ORF">FC83_GL001258</name>
</gene>
<organism evidence="2 3">
    <name type="scientific">Agrilactobacillus composti DSM 18527 = JCM 14202</name>
    <dbReference type="NCBI Taxonomy" id="1423734"/>
    <lineage>
        <taxon>Bacteria</taxon>
        <taxon>Bacillati</taxon>
        <taxon>Bacillota</taxon>
        <taxon>Bacilli</taxon>
        <taxon>Lactobacillales</taxon>
        <taxon>Lactobacillaceae</taxon>
        <taxon>Agrilactobacillus</taxon>
    </lineage>
</organism>
<keyword evidence="1" id="KW-1133">Transmembrane helix</keyword>
<dbReference type="eggNOG" id="ENOG5030AP3">
    <property type="taxonomic scope" value="Bacteria"/>
</dbReference>
<feature type="transmembrane region" description="Helical" evidence="1">
    <location>
        <begin position="170"/>
        <end position="190"/>
    </location>
</feature>